<dbReference type="GO" id="GO:0005576">
    <property type="term" value="C:extracellular region"/>
    <property type="evidence" value="ECO:0007669"/>
    <property type="project" value="UniProtKB-SubCell"/>
</dbReference>
<evidence type="ECO:0000256" key="5">
    <source>
        <dbReference type="ARBA" id="ARBA00023157"/>
    </source>
</evidence>
<keyword evidence="3" id="KW-0964">Secreted</keyword>
<evidence type="ECO:0000256" key="11">
    <source>
        <dbReference type="ARBA" id="ARBA00043721"/>
    </source>
</evidence>
<evidence type="ECO:0000256" key="4">
    <source>
        <dbReference type="ARBA" id="ARBA00022801"/>
    </source>
</evidence>
<evidence type="ECO:0000313" key="18">
    <source>
        <dbReference type="EMBL" id="SCV73398.1"/>
    </source>
</evidence>
<sequence length="469" mass="52196">MMLLFNGKKRSGIDSAHPSAASCLIVLCGLCATTGVAAASEPQWFGLKHMAQYSPFYSLGGWKKTGRMEDITGVYILQTNGASDPTAKLSAAMQASVRKVADRASYAVSELSFLGNYTYKLGSEGAIMPYGKTQSNEAGFQTSKRYNCGESKLGEWACWPFIRASGSSRVVESAKQWLAGYERDADDEAGKLAIHVISENKDVNNTLLDTCPNLVSSVPSAQEQWRKVWTPAIIQRLQISENYGLDDLDIVHFGYMCAFESLATNATSPFCKLFHNSELQYIEYDGDLDKYYEHSYGAKLARSQGVGYIRELLSRLTRDRSYVDEDTTQVNHTVDSNGDLFPLRHNSMMYADFTHDDQLLAVITLMGFFEDGALSTTLPCPMRSFVTSKIIPFSGRLVIERISGNFVESMFQIMAEKYVRVLVNDQVMNLEKLCGKSNVFEKGTYCSTWQFVSVMEELAKVAAEEFKGC</sequence>
<dbReference type="PANTHER" id="PTHR20963">
    <property type="entry name" value="MULTIPLE INOSITOL POLYPHOSPHATE PHOSPHATASE-RELATED"/>
    <property type="match status" value="1"/>
</dbReference>
<evidence type="ECO:0000256" key="15">
    <source>
        <dbReference type="ARBA" id="ARBA00044262"/>
    </source>
</evidence>
<comment type="catalytic activity">
    <reaction evidence="13">
        <text>1D-myo-inositol hexakisphosphate + H2O = 1D-myo-inositol 1,2,4,5,6-pentakisphosphate + phosphate</text>
        <dbReference type="Rhea" id="RHEA:16989"/>
        <dbReference type="ChEBI" id="CHEBI:15377"/>
        <dbReference type="ChEBI" id="CHEBI:43474"/>
        <dbReference type="ChEBI" id="CHEBI:57798"/>
        <dbReference type="ChEBI" id="CHEBI:58130"/>
        <dbReference type="EC" id="3.1.3.8"/>
    </reaction>
    <physiologicalReaction direction="left-to-right" evidence="13">
        <dbReference type="Rhea" id="RHEA:16990"/>
    </physiologicalReaction>
</comment>
<dbReference type="InterPro" id="IPR000560">
    <property type="entry name" value="His_Pase_clade-2"/>
</dbReference>
<evidence type="ECO:0000256" key="2">
    <source>
        <dbReference type="ARBA" id="ARBA00011245"/>
    </source>
</evidence>
<evidence type="ECO:0000256" key="16">
    <source>
        <dbReference type="PIRSR" id="PIRSR000894-2"/>
    </source>
</evidence>
<feature type="chain" id="PRO_5012218285" description="Phytase A" evidence="17">
    <location>
        <begin position="40"/>
        <end position="469"/>
    </location>
</feature>
<proteinExistence type="predicted"/>
<dbReference type="GO" id="GO:0016158">
    <property type="term" value="F:inositol hexakisphosphate 3-phosphatase activity"/>
    <property type="evidence" value="ECO:0007669"/>
    <property type="project" value="UniProtKB-EC"/>
</dbReference>
<evidence type="ECO:0000256" key="10">
    <source>
        <dbReference type="ARBA" id="ARBA00043675"/>
    </source>
</evidence>
<dbReference type="Gene3D" id="3.40.50.1240">
    <property type="entry name" value="Phosphoglycerate mutase-like"/>
    <property type="match status" value="1"/>
</dbReference>
<feature type="disulfide bond" evidence="16">
    <location>
        <begin position="257"/>
        <end position="271"/>
    </location>
</feature>
<dbReference type="Pfam" id="PF00328">
    <property type="entry name" value="His_Phos_2"/>
    <property type="match status" value="1"/>
</dbReference>
<dbReference type="AlphaFoldDB" id="A0A238FQB7"/>
<accession>A0A238FQB7</accession>
<evidence type="ECO:0000256" key="3">
    <source>
        <dbReference type="ARBA" id="ARBA00022525"/>
    </source>
</evidence>
<evidence type="ECO:0000256" key="9">
    <source>
        <dbReference type="ARBA" id="ARBA00043670"/>
    </source>
</evidence>
<dbReference type="STRING" id="269621.A0A238FQB7"/>
<keyword evidence="4" id="KW-0378">Hydrolase</keyword>
<evidence type="ECO:0000256" key="12">
    <source>
        <dbReference type="ARBA" id="ARBA00043748"/>
    </source>
</evidence>
<evidence type="ECO:0000256" key="14">
    <source>
        <dbReference type="ARBA" id="ARBA00044106"/>
    </source>
</evidence>
<comment type="subcellular location">
    <subcellularLocation>
        <location evidence="1">Secreted</location>
    </subcellularLocation>
</comment>
<evidence type="ECO:0000256" key="6">
    <source>
        <dbReference type="ARBA" id="ARBA00023180"/>
    </source>
</evidence>
<dbReference type="InterPro" id="IPR016274">
    <property type="entry name" value="Histidine_acid_Pase_euk"/>
</dbReference>
<feature type="disulfide bond" evidence="16">
    <location>
        <begin position="434"/>
        <end position="446"/>
    </location>
</feature>
<keyword evidence="17" id="KW-0732">Signal</keyword>
<comment type="catalytic activity">
    <reaction evidence="10">
        <text>1D-myo-inositol 1,2-bisphosphate + H2O = 1D-myo-inositol 2-phosphate + phosphate</text>
        <dbReference type="Rhea" id="RHEA:77135"/>
        <dbReference type="ChEBI" id="CHEBI:15377"/>
        <dbReference type="ChEBI" id="CHEBI:43474"/>
        <dbReference type="ChEBI" id="CHEBI:84142"/>
        <dbReference type="ChEBI" id="CHEBI:195539"/>
    </reaction>
    <physiologicalReaction direction="left-to-right" evidence="10">
        <dbReference type="Rhea" id="RHEA:77136"/>
    </physiologicalReaction>
</comment>
<name>A0A238FQB7_9BASI</name>
<keyword evidence="5 16" id="KW-1015">Disulfide bond</keyword>
<keyword evidence="6" id="KW-0325">Glycoprotein</keyword>
<evidence type="ECO:0000313" key="19">
    <source>
        <dbReference type="Proteomes" id="UP000198372"/>
    </source>
</evidence>
<dbReference type="EMBL" id="FMSP01000018">
    <property type="protein sequence ID" value="SCV73398.1"/>
    <property type="molecule type" value="Genomic_DNA"/>
</dbReference>
<organism evidence="18 19">
    <name type="scientific">Microbotryum intermedium</name>
    <dbReference type="NCBI Taxonomy" id="269621"/>
    <lineage>
        <taxon>Eukaryota</taxon>
        <taxon>Fungi</taxon>
        <taxon>Dikarya</taxon>
        <taxon>Basidiomycota</taxon>
        <taxon>Pucciniomycotina</taxon>
        <taxon>Microbotryomycetes</taxon>
        <taxon>Microbotryales</taxon>
        <taxon>Microbotryaceae</taxon>
        <taxon>Microbotryum</taxon>
    </lineage>
</organism>
<protein>
    <recommendedName>
        <fullName evidence="14">Phytase A</fullName>
    </recommendedName>
    <alternativeName>
        <fullName evidence="15">Histidine acid phosphatase phyA</fullName>
    </alternativeName>
    <alternativeName>
        <fullName evidence="8">Myo-inositol hexakisphosphate phosphohydrolase A</fullName>
    </alternativeName>
    <alternativeName>
        <fullName evidence="7">Myo-inositol-hexaphosphate 3-phosphohydrolase A</fullName>
    </alternativeName>
</protein>
<evidence type="ECO:0000256" key="1">
    <source>
        <dbReference type="ARBA" id="ARBA00004613"/>
    </source>
</evidence>
<dbReference type="InterPro" id="IPR029033">
    <property type="entry name" value="His_PPase_superfam"/>
</dbReference>
<comment type="catalytic activity">
    <reaction evidence="12">
        <text>1D-myo-inositol 1,2,4,5,6-pentakisphosphate + H2O = 1D-myo-inositol 1,2,5,6-tetrakisphosphate + phosphate</text>
        <dbReference type="Rhea" id="RHEA:77115"/>
        <dbReference type="ChEBI" id="CHEBI:15377"/>
        <dbReference type="ChEBI" id="CHEBI:43474"/>
        <dbReference type="ChEBI" id="CHEBI:57798"/>
        <dbReference type="ChEBI" id="CHEBI:195535"/>
    </reaction>
    <physiologicalReaction direction="left-to-right" evidence="12">
        <dbReference type="Rhea" id="RHEA:77116"/>
    </physiologicalReaction>
</comment>
<feature type="signal peptide" evidence="17">
    <location>
        <begin position="1"/>
        <end position="39"/>
    </location>
</feature>
<evidence type="ECO:0000256" key="17">
    <source>
        <dbReference type="SAM" id="SignalP"/>
    </source>
</evidence>
<evidence type="ECO:0000256" key="7">
    <source>
        <dbReference type="ARBA" id="ARBA00041857"/>
    </source>
</evidence>
<comment type="catalytic activity">
    <reaction evidence="9">
        <text>1D-myo-inositol 1,2,5,6-tetrakisphosphate + H2O = 1D-myo-inositol 1,2,6-trisphosphate + phosphate</text>
        <dbReference type="Rhea" id="RHEA:77119"/>
        <dbReference type="ChEBI" id="CHEBI:15377"/>
        <dbReference type="ChEBI" id="CHEBI:43474"/>
        <dbReference type="ChEBI" id="CHEBI:195535"/>
        <dbReference type="ChEBI" id="CHEBI:195537"/>
    </reaction>
    <physiologicalReaction direction="left-to-right" evidence="9">
        <dbReference type="Rhea" id="RHEA:77120"/>
    </physiologicalReaction>
</comment>
<gene>
    <name evidence="18" type="ORF">BQ2448_7324</name>
</gene>
<dbReference type="GO" id="GO:0003993">
    <property type="term" value="F:acid phosphatase activity"/>
    <property type="evidence" value="ECO:0007669"/>
    <property type="project" value="TreeGrafter"/>
</dbReference>
<dbReference type="SUPFAM" id="SSF53254">
    <property type="entry name" value="Phosphoglycerate mutase-like"/>
    <property type="match status" value="1"/>
</dbReference>
<dbReference type="Proteomes" id="UP000198372">
    <property type="component" value="Unassembled WGS sequence"/>
</dbReference>
<reference evidence="19" key="1">
    <citation type="submission" date="2016-09" db="EMBL/GenBank/DDBJ databases">
        <authorList>
            <person name="Jeantristanb JTB J.-T."/>
            <person name="Ricardo R."/>
        </authorList>
    </citation>
    <scope>NUCLEOTIDE SEQUENCE [LARGE SCALE GENOMIC DNA]</scope>
</reference>
<dbReference type="PIRSF" id="PIRSF000894">
    <property type="entry name" value="Acid_phosphatase"/>
    <property type="match status" value="1"/>
</dbReference>
<dbReference type="OrthoDB" id="6509975at2759"/>
<dbReference type="PANTHER" id="PTHR20963:SF24">
    <property type="entry name" value="3-PHYTASE B"/>
    <property type="match status" value="1"/>
</dbReference>
<comment type="subunit">
    <text evidence="2">Monomer.</text>
</comment>
<dbReference type="CDD" id="cd07061">
    <property type="entry name" value="HP_HAP_like"/>
    <property type="match status" value="1"/>
</dbReference>
<comment type="catalytic activity">
    <reaction evidence="11">
        <text>1D-myo-inositol 1,2,6-trisphosphate + H2O = 1D-myo-inositol 1,2-bisphosphate + phosphate</text>
        <dbReference type="Rhea" id="RHEA:77131"/>
        <dbReference type="ChEBI" id="CHEBI:15377"/>
        <dbReference type="ChEBI" id="CHEBI:43474"/>
        <dbReference type="ChEBI" id="CHEBI:195537"/>
        <dbReference type="ChEBI" id="CHEBI:195539"/>
    </reaction>
    <physiologicalReaction direction="left-to-right" evidence="11">
        <dbReference type="Rhea" id="RHEA:77132"/>
    </physiologicalReaction>
</comment>
<keyword evidence="19" id="KW-1185">Reference proteome</keyword>
<evidence type="ECO:0000256" key="13">
    <source>
        <dbReference type="ARBA" id="ARBA00043788"/>
    </source>
</evidence>
<evidence type="ECO:0000256" key="8">
    <source>
        <dbReference type="ARBA" id="ARBA00042300"/>
    </source>
</evidence>